<accession>A0A976QUQ7</accession>
<evidence type="ECO:0000256" key="2">
    <source>
        <dbReference type="ARBA" id="ARBA00022679"/>
    </source>
</evidence>
<evidence type="ECO:0000313" key="4">
    <source>
        <dbReference type="EMBL" id="UKK01258.2"/>
    </source>
</evidence>
<dbReference type="EC" id="2.5.1.-" evidence="3"/>
<dbReference type="GO" id="GO:0045547">
    <property type="term" value="F:ditrans,polycis-polyprenyl diphosphate synthase [(2E,6E)-farnesyl diphosphate specific] activity"/>
    <property type="evidence" value="ECO:0007669"/>
    <property type="project" value="TreeGrafter"/>
</dbReference>
<dbReference type="GO" id="GO:0005783">
    <property type="term" value="C:endoplasmic reticulum"/>
    <property type="evidence" value="ECO:0007669"/>
    <property type="project" value="TreeGrafter"/>
</dbReference>
<dbReference type="PANTHER" id="PTHR10291">
    <property type="entry name" value="DEHYDRODOLICHYL DIPHOSPHATE SYNTHASE FAMILY MEMBER"/>
    <property type="match status" value="1"/>
</dbReference>
<reference evidence="4" key="1">
    <citation type="submission" date="2022-07" db="EMBL/GenBank/DDBJ databases">
        <title>Evaluation of T. orientalis genome assembly methods using nanopore sequencing and analysis of variation between genomes.</title>
        <authorList>
            <person name="Yam J."/>
            <person name="Micallef M.L."/>
            <person name="Liu M."/>
            <person name="Djordjevic S.P."/>
            <person name="Bogema D.R."/>
            <person name="Jenkins C."/>
        </authorList>
    </citation>
    <scope>NUCLEOTIDE SEQUENCE</scope>
    <source>
        <strain evidence="4">Goon Nure</strain>
    </source>
</reference>
<gene>
    <name evidence="4" type="ORF">MACK_002071</name>
</gene>
<dbReference type="SUPFAM" id="SSF64005">
    <property type="entry name" value="Undecaprenyl diphosphate synthase"/>
    <property type="match status" value="1"/>
</dbReference>
<dbReference type="PANTHER" id="PTHR10291:SF43">
    <property type="entry name" value="DEHYDRODOLICHYL DIPHOSPHATE SYNTHASE COMPLEX SUBUNIT DHDDS"/>
    <property type="match status" value="1"/>
</dbReference>
<comment type="similarity">
    <text evidence="1 3">Belongs to the UPP synthase family.</text>
</comment>
<dbReference type="NCBIfam" id="TIGR00055">
    <property type="entry name" value="uppS"/>
    <property type="match status" value="1"/>
</dbReference>
<dbReference type="CDD" id="cd00475">
    <property type="entry name" value="Cis_IPPS"/>
    <property type="match status" value="1"/>
</dbReference>
<keyword evidence="2 3" id="KW-0808">Transferase</keyword>
<dbReference type="Proteomes" id="UP000244811">
    <property type="component" value="Chromosome 3"/>
</dbReference>
<dbReference type="Gene3D" id="3.40.1180.10">
    <property type="entry name" value="Decaprenyl diphosphate synthase-like"/>
    <property type="match status" value="1"/>
</dbReference>
<protein>
    <recommendedName>
        <fullName evidence="3">Alkyl transferase</fullName>
        <ecNumber evidence="3">2.5.1.-</ecNumber>
    </recommendedName>
</protein>
<dbReference type="InterPro" id="IPR001441">
    <property type="entry name" value="UPP_synth-like"/>
</dbReference>
<evidence type="ECO:0000256" key="1">
    <source>
        <dbReference type="ARBA" id="ARBA00005432"/>
    </source>
</evidence>
<dbReference type="EMBL" id="CP056070">
    <property type="protein sequence ID" value="UKK01258.2"/>
    <property type="molecule type" value="Genomic_DNA"/>
</dbReference>
<name>A0A976QUQ7_THEOR</name>
<dbReference type="AlphaFoldDB" id="A0A976QUQ7"/>
<dbReference type="InterPro" id="IPR036424">
    <property type="entry name" value="UPP_synth-like_sf"/>
</dbReference>
<proteinExistence type="inferred from homology"/>
<sequence length="245" mass="28286">MISVAKPMLRVNHLALIIDGNRRYAKFTNIKPSEGHRKGFHKLLEIIEFSSLLGVKMVTIYGFSLQNFSRTRMEISELLNMIVEMSGEGSQLDEFTKRLKCRVRFCGDFSFLGKDIRNILNKISEDTSEFNKITLNICASYGARNEIAGALKKTSSTSPLEFYKHLSAGDCEPPNILVRTSGESRLSDFLIYQCSEFTSFYFVRELWPELTFNRLVYILIHYSVFEPTHNFINSFTNFHREMAIK</sequence>
<organism evidence="4 5">
    <name type="scientific">Theileria orientalis</name>
    <dbReference type="NCBI Taxonomy" id="68886"/>
    <lineage>
        <taxon>Eukaryota</taxon>
        <taxon>Sar</taxon>
        <taxon>Alveolata</taxon>
        <taxon>Apicomplexa</taxon>
        <taxon>Aconoidasida</taxon>
        <taxon>Piroplasmida</taxon>
        <taxon>Theileriidae</taxon>
        <taxon>Theileria</taxon>
    </lineage>
</organism>
<evidence type="ECO:0000256" key="3">
    <source>
        <dbReference type="RuleBase" id="RU363018"/>
    </source>
</evidence>
<dbReference type="GO" id="GO:0016094">
    <property type="term" value="P:polyprenol biosynthetic process"/>
    <property type="evidence" value="ECO:0007669"/>
    <property type="project" value="TreeGrafter"/>
</dbReference>
<dbReference type="Pfam" id="PF01255">
    <property type="entry name" value="Prenyltransf"/>
    <property type="match status" value="1"/>
</dbReference>
<evidence type="ECO:0000313" key="5">
    <source>
        <dbReference type="Proteomes" id="UP000244811"/>
    </source>
</evidence>